<accession>A0A1V9GCN2</accession>
<dbReference type="Proteomes" id="UP000192276">
    <property type="component" value="Unassembled WGS sequence"/>
</dbReference>
<evidence type="ECO:0000313" key="5">
    <source>
        <dbReference type="EMBL" id="OQP68429.1"/>
    </source>
</evidence>
<dbReference type="AlphaFoldDB" id="A0A1V9GCN2"/>
<dbReference type="SUPFAM" id="SSF53756">
    <property type="entry name" value="UDP-Glycosyltransferase/glycogen phosphorylase"/>
    <property type="match status" value="1"/>
</dbReference>
<protein>
    <recommendedName>
        <fullName evidence="4">Diacylglycerol glucosyltransferase N-terminal domain-containing protein</fullName>
    </recommendedName>
</protein>
<keyword evidence="6" id="KW-1185">Reference proteome</keyword>
<evidence type="ECO:0000256" key="3">
    <source>
        <dbReference type="ARBA" id="ARBA00022679"/>
    </source>
</evidence>
<keyword evidence="3" id="KW-0808">Transferase</keyword>
<dbReference type="InterPro" id="IPR009695">
    <property type="entry name" value="Diacylglyc_glucosyltr_N"/>
</dbReference>
<dbReference type="InterPro" id="IPR050519">
    <property type="entry name" value="Glycosyltransf_28_UgtP"/>
</dbReference>
<dbReference type="GO" id="GO:0016758">
    <property type="term" value="F:hexosyltransferase activity"/>
    <property type="evidence" value="ECO:0007669"/>
    <property type="project" value="InterPro"/>
</dbReference>
<dbReference type="Pfam" id="PF06925">
    <property type="entry name" value="MGDG_synth"/>
    <property type="match status" value="1"/>
</dbReference>
<dbReference type="EMBL" id="LWBP01000001">
    <property type="protein sequence ID" value="OQP68429.1"/>
    <property type="molecule type" value="Genomic_DNA"/>
</dbReference>
<evidence type="ECO:0000256" key="1">
    <source>
        <dbReference type="ARBA" id="ARBA00006962"/>
    </source>
</evidence>
<proteinExistence type="inferred from homology"/>
<evidence type="ECO:0000313" key="6">
    <source>
        <dbReference type="Proteomes" id="UP000192276"/>
    </source>
</evidence>
<dbReference type="GO" id="GO:0016020">
    <property type="term" value="C:membrane"/>
    <property type="evidence" value="ECO:0007669"/>
    <property type="project" value="GOC"/>
</dbReference>
<feature type="domain" description="Diacylglycerol glucosyltransferase N-terminal" evidence="4">
    <location>
        <begin position="95"/>
        <end position="188"/>
    </location>
</feature>
<evidence type="ECO:0000256" key="2">
    <source>
        <dbReference type="ARBA" id="ARBA00022676"/>
    </source>
</evidence>
<organism evidence="5 6">
    <name type="scientific">Niastella populi</name>
    <dbReference type="NCBI Taxonomy" id="550983"/>
    <lineage>
        <taxon>Bacteria</taxon>
        <taxon>Pseudomonadati</taxon>
        <taxon>Bacteroidota</taxon>
        <taxon>Chitinophagia</taxon>
        <taxon>Chitinophagales</taxon>
        <taxon>Chitinophagaceae</taxon>
        <taxon>Niastella</taxon>
    </lineage>
</organism>
<gene>
    <name evidence="5" type="ORF">A4R26_01065</name>
</gene>
<dbReference type="STRING" id="550983.A4R26_01065"/>
<sequence length="391" mass="43562">MKTNRNRIAIVYFDAASGSHSAAAALQKSLQSRNPHCQVRMINITDIFDHHGLFGKVVRAGINHFNRQLKRDSVYGLRSLIRLSLFCHDLVGPKGIQKIAGYWNSFPPDIIISVTPMFNPVLYGSAMQINPGVKCITIPTDLEEVRNCYWFTPKVEQYYLNATEALHEQAVKAGISAHYRFRITGMPVDESAYEPAPPDRNAQLRSIGLNPNWPVGFLSFGAQGMRNVLDIARALAKQHTKLNLIILCGKNKKLFRQIHALKLPFPTAVYSHLPQAPLHLLHLCDFAIGKPGTISITESLITNTPLIAQKSRGMRLIHKGNEAWLTQTGTGIVAKTPGNIAAAVTEIVNNPVYKEQMEFYNHKAIYQIAALIEKIGKLNQKILKPYGELIG</sequence>
<dbReference type="GO" id="GO:0009247">
    <property type="term" value="P:glycolipid biosynthetic process"/>
    <property type="evidence" value="ECO:0007669"/>
    <property type="project" value="InterPro"/>
</dbReference>
<comment type="caution">
    <text evidence="5">The sequence shown here is derived from an EMBL/GenBank/DDBJ whole genome shotgun (WGS) entry which is preliminary data.</text>
</comment>
<dbReference type="Gene3D" id="3.40.50.2000">
    <property type="entry name" value="Glycogen Phosphorylase B"/>
    <property type="match status" value="1"/>
</dbReference>
<reference evidence="6" key="1">
    <citation type="submission" date="2016-04" db="EMBL/GenBank/DDBJ databases">
        <authorList>
            <person name="Chen L."/>
            <person name="Zhuang W."/>
            <person name="Wang G."/>
        </authorList>
    </citation>
    <scope>NUCLEOTIDE SEQUENCE [LARGE SCALE GENOMIC DNA]</scope>
    <source>
        <strain evidence="6">208</strain>
    </source>
</reference>
<evidence type="ECO:0000259" key="4">
    <source>
        <dbReference type="Pfam" id="PF06925"/>
    </source>
</evidence>
<name>A0A1V9GCN2_9BACT</name>
<dbReference type="PANTHER" id="PTHR43025:SF3">
    <property type="entry name" value="MONOGALACTOSYLDIACYLGLYCEROL SYNTHASE 1, CHLOROPLASTIC"/>
    <property type="match status" value="1"/>
</dbReference>
<dbReference type="PANTHER" id="PTHR43025">
    <property type="entry name" value="MONOGALACTOSYLDIACYLGLYCEROL SYNTHASE"/>
    <property type="match status" value="1"/>
</dbReference>
<keyword evidence="2" id="KW-0328">Glycosyltransferase</keyword>
<comment type="similarity">
    <text evidence="1">Belongs to the glycosyltransferase 28 family.</text>
</comment>